<protein>
    <submittedName>
        <fullName evidence="3">Acyl-CoA thioesterase-1</fullName>
    </submittedName>
</protein>
<dbReference type="RefSeq" id="WP_148898211.1">
    <property type="nucleotide sequence ID" value="NZ_VNHY01000001.1"/>
</dbReference>
<dbReference type="InterPro" id="IPR051532">
    <property type="entry name" value="Ester_Hydrolysis_Enzymes"/>
</dbReference>
<dbReference type="EMBL" id="VNHY01000001">
    <property type="protein sequence ID" value="TYP95547.1"/>
    <property type="molecule type" value="Genomic_DNA"/>
</dbReference>
<dbReference type="CDD" id="cd01822">
    <property type="entry name" value="Lysophospholipase_L1_like"/>
    <property type="match status" value="1"/>
</dbReference>
<organism evidence="3 4">
    <name type="scientific">Fodinibius salinus</name>
    <dbReference type="NCBI Taxonomy" id="860790"/>
    <lineage>
        <taxon>Bacteria</taxon>
        <taxon>Pseudomonadati</taxon>
        <taxon>Balneolota</taxon>
        <taxon>Balneolia</taxon>
        <taxon>Balneolales</taxon>
        <taxon>Balneolaceae</taxon>
        <taxon>Fodinibius</taxon>
    </lineage>
</organism>
<dbReference type="InterPro" id="IPR013830">
    <property type="entry name" value="SGNH_hydro"/>
</dbReference>
<evidence type="ECO:0000259" key="2">
    <source>
        <dbReference type="Pfam" id="PF13472"/>
    </source>
</evidence>
<comment type="caution">
    <text evidence="3">The sequence shown here is derived from an EMBL/GenBank/DDBJ whole genome shotgun (WGS) entry which is preliminary data.</text>
</comment>
<dbReference type="InterPro" id="IPR008265">
    <property type="entry name" value="Lipase_GDSL_AS"/>
</dbReference>
<keyword evidence="4" id="KW-1185">Reference proteome</keyword>
<evidence type="ECO:0000313" key="3">
    <source>
        <dbReference type="EMBL" id="TYP95547.1"/>
    </source>
</evidence>
<accession>A0A5D3YP08</accession>
<sequence>MKRFLVFFVASFLLSISLSAQDSSNRILFFGDSITAGNGITKEKAFPALIQHKIDSLNWDYNAINAGLSGETSAGGLRRVDWMLRQPVSVFMLELGGNDGLRGIDLDATKKNLQKIIDKVEAKYPNAKIIIAGMEVPPNLGPEYTKKFKEMYPALAEENDAKLIPFLLEGVARDSDLMQADGIHPTAQGHKILAQTVWDTLKPMLLNMNK</sequence>
<dbReference type="OrthoDB" id="9786188at2"/>
<dbReference type="PANTHER" id="PTHR30383:SF5">
    <property type="entry name" value="SGNH HYDROLASE-TYPE ESTERASE DOMAIN-CONTAINING PROTEIN"/>
    <property type="match status" value="1"/>
</dbReference>
<evidence type="ECO:0000313" key="4">
    <source>
        <dbReference type="Proteomes" id="UP000324595"/>
    </source>
</evidence>
<dbReference type="InterPro" id="IPR036514">
    <property type="entry name" value="SGNH_hydro_sf"/>
</dbReference>
<feature type="domain" description="SGNH hydrolase-type esterase" evidence="2">
    <location>
        <begin position="29"/>
        <end position="192"/>
    </location>
</feature>
<dbReference type="PANTHER" id="PTHR30383">
    <property type="entry name" value="THIOESTERASE 1/PROTEASE 1/LYSOPHOSPHOLIPASE L1"/>
    <property type="match status" value="1"/>
</dbReference>
<dbReference type="SUPFAM" id="SSF52266">
    <property type="entry name" value="SGNH hydrolase"/>
    <property type="match status" value="1"/>
</dbReference>
<keyword evidence="1" id="KW-0732">Signal</keyword>
<evidence type="ECO:0000256" key="1">
    <source>
        <dbReference type="SAM" id="SignalP"/>
    </source>
</evidence>
<feature type="signal peptide" evidence="1">
    <location>
        <begin position="1"/>
        <end position="20"/>
    </location>
</feature>
<dbReference type="GO" id="GO:0006629">
    <property type="term" value="P:lipid metabolic process"/>
    <property type="evidence" value="ECO:0007669"/>
    <property type="project" value="InterPro"/>
</dbReference>
<reference evidence="3 4" key="1">
    <citation type="submission" date="2019-07" db="EMBL/GenBank/DDBJ databases">
        <title>Genomic Encyclopedia of Archaeal and Bacterial Type Strains, Phase II (KMG-II): from individual species to whole genera.</title>
        <authorList>
            <person name="Goeker M."/>
        </authorList>
    </citation>
    <scope>NUCLEOTIDE SEQUENCE [LARGE SCALE GENOMIC DNA]</scope>
    <source>
        <strain evidence="3 4">DSM 21935</strain>
    </source>
</reference>
<feature type="chain" id="PRO_5022772717" evidence="1">
    <location>
        <begin position="21"/>
        <end position="210"/>
    </location>
</feature>
<name>A0A5D3YP08_9BACT</name>
<proteinExistence type="predicted"/>
<dbReference type="Gene3D" id="3.40.50.1110">
    <property type="entry name" value="SGNH hydrolase"/>
    <property type="match status" value="1"/>
</dbReference>
<dbReference type="Pfam" id="PF13472">
    <property type="entry name" value="Lipase_GDSL_2"/>
    <property type="match status" value="1"/>
</dbReference>
<dbReference type="AlphaFoldDB" id="A0A5D3YP08"/>
<dbReference type="GO" id="GO:0004622">
    <property type="term" value="F:phosphatidylcholine lysophospholipase activity"/>
    <property type="evidence" value="ECO:0007669"/>
    <property type="project" value="TreeGrafter"/>
</dbReference>
<gene>
    <name evidence="3" type="ORF">LX73_0855</name>
</gene>
<dbReference type="Proteomes" id="UP000324595">
    <property type="component" value="Unassembled WGS sequence"/>
</dbReference>
<dbReference type="PROSITE" id="PS01098">
    <property type="entry name" value="LIPASE_GDSL_SER"/>
    <property type="match status" value="1"/>
</dbReference>